<dbReference type="GO" id="GO:0008360">
    <property type="term" value="P:regulation of cell shape"/>
    <property type="evidence" value="ECO:0007669"/>
    <property type="project" value="UniProtKB-KW"/>
</dbReference>
<gene>
    <name evidence="14" type="ORF">BV61_01325</name>
</gene>
<feature type="domain" description="Mur ligase C-terminal" evidence="12">
    <location>
        <begin position="328"/>
        <end position="440"/>
    </location>
</feature>
<evidence type="ECO:0000256" key="10">
    <source>
        <dbReference type="RuleBase" id="RU004136"/>
    </source>
</evidence>
<dbReference type="InterPro" id="IPR013221">
    <property type="entry name" value="Mur_ligase_cen"/>
</dbReference>
<organism evidence="14 15">
    <name type="scientific">Candidatus Synechococcus spongiarum LMB bulk15M</name>
    <dbReference type="NCBI Taxonomy" id="1943582"/>
    <lineage>
        <taxon>Bacteria</taxon>
        <taxon>Bacillati</taxon>
        <taxon>Cyanobacteriota</taxon>
        <taxon>Cyanophyceae</taxon>
        <taxon>Synechococcales</taxon>
        <taxon>Synechococcaceae</taxon>
        <taxon>Synechococcus</taxon>
    </lineage>
</organism>
<evidence type="ECO:0000256" key="6">
    <source>
        <dbReference type="ARBA" id="ARBA00022960"/>
    </source>
</evidence>
<comment type="catalytic activity">
    <reaction evidence="10">
        <text>D-alanyl-D-alanine + UDP-N-acetyl-alpha-D-muramoyl-L-alanyl-gamma-D-glutamyl-meso-2,6-diaminopimelate + ATP = UDP-N-acetyl-alpha-D-muramoyl-L-alanyl-gamma-D-glutamyl-meso-2,6-diaminopimeloyl-D-alanyl-D-alanine + ADP + phosphate + H(+)</text>
        <dbReference type="Rhea" id="RHEA:28374"/>
        <dbReference type="ChEBI" id="CHEBI:15378"/>
        <dbReference type="ChEBI" id="CHEBI:30616"/>
        <dbReference type="ChEBI" id="CHEBI:43474"/>
        <dbReference type="ChEBI" id="CHEBI:57822"/>
        <dbReference type="ChEBI" id="CHEBI:61386"/>
        <dbReference type="ChEBI" id="CHEBI:83905"/>
        <dbReference type="ChEBI" id="CHEBI:456216"/>
        <dbReference type="EC" id="6.3.2.10"/>
    </reaction>
</comment>
<evidence type="ECO:0000256" key="7">
    <source>
        <dbReference type="ARBA" id="ARBA00022984"/>
    </source>
</evidence>
<dbReference type="UniPathway" id="UPA00219"/>
<dbReference type="InterPro" id="IPR000713">
    <property type="entry name" value="Mur_ligase_N"/>
</dbReference>
<keyword evidence="2" id="KW-0436">Ligase</keyword>
<dbReference type="Gene3D" id="3.40.1390.10">
    <property type="entry name" value="MurE/MurF, N-terminal domain"/>
    <property type="match status" value="1"/>
</dbReference>
<dbReference type="InterPro" id="IPR036615">
    <property type="entry name" value="Mur_ligase_C_dom_sf"/>
</dbReference>
<evidence type="ECO:0000259" key="12">
    <source>
        <dbReference type="Pfam" id="PF02875"/>
    </source>
</evidence>
<keyword evidence="6 10" id="KW-0133">Cell shape</keyword>
<dbReference type="InterPro" id="IPR036565">
    <property type="entry name" value="Mur-like_cat_sf"/>
</dbReference>
<reference evidence="14 15" key="1">
    <citation type="submission" date="2017-02" db="EMBL/GenBank/DDBJ databases">
        <title>Draft Genome Sequences of 'Candidatus Synechococcus spongiarum', Cyanobacterial Symbionts of the Mediterranean Sponge Aplysina aerophoba from two locations.</title>
        <authorList>
            <person name="Slaby B.M."/>
            <person name="Hentschel U."/>
        </authorList>
    </citation>
    <scope>NUCLEOTIDE SEQUENCE [LARGE SCALE GENOMIC DNA]</scope>
    <source>
        <strain evidence="14">LMB bulk15M</strain>
    </source>
</reference>
<keyword evidence="9 10" id="KW-0961">Cell wall biogenesis/degradation</keyword>
<evidence type="ECO:0000256" key="9">
    <source>
        <dbReference type="ARBA" id="ARBA00023316"/>
    </source>
</evidence>
<protein>
    <recommendedName>
        <fullName evidence="10">UDP-N-acetylmuramoyl-tripeptide--D-alanyl-D-alanine ligase</fullName>
        <ecNumber evidence="10">6.3.2.10</ecNumber>
    </recommendedName>
</protein>
<keyword evidence="4" id="KW-0547">Nucleotide-binding</keyword>
<dbReference type="EMBL" id="MWLD01000014">
    <property type="protein sequence ID" value="OOV35150.1"/>
    <property type="molecule type" value="Genomic_DNA"/>
</dbReference>
<evidence type="ECO:0000256" key="5">
    <source>
        <dbReference type="ARBA" id="ARBA00022840"/>
    </source>
</evidence>
<dbReference type="Gene3D" id="3.90.190.20">
    <property type="entry name" value="Mur ligase, C-terminal domain"/>
    <property type="match status" value="1"/>
</dbReference>
<dbReference type="GO" id="GO:0005524">
    <property type="term" value="F:ATP binding"/>
    <property type="evidence" value="ECO:0007669"/>
    <property type="project" value="UniProtKB-KW"/>
</dbReference>
<dbReference type="Gene3D" id="3.40.1190.10">
    <property type="entry name" value="Mur-like, catalytic domain"/>
    <property type="match status" value="1"/>
</dbReference>
<evidence type="ECO:0000256" key="4">
    <source>
        <dbReference type="ARBA" id="ARBA00022741"/>
    </source>
</evidence>
<keyword evidence="8 10" id="KW-0131">Cell cycle</keyword>
<dbReference type="GO" id="GO:0005737">
    <property type="term" value="C:cytoplasm"/>
    <property type="evidence" value="ECO:0007669"/>
    <property type="project" value="UniProtKB-SubCell"/>
</dbReference>
<keyword evidence="1" id="KW-0963">Cytoplasm</keyword>
<dbReference type="InterPro" id="IPR004101">
    <property type="entry name" value="Mur_ligase_C"/>
</dbReference>
<dbReference type="GO" id="GO:0008766">
    <property type="term" value="F:UDP-N-acetylmuramoylalanyl-D-glutamyl-2,6-diaminopimelate-D-alanyl-D-alanine ligase activity"/>
    <property type="evidence" value="ECO:0007669"/>
    <property type="project" value="RHEA"/>
</dbReference>
<dbReference type="SUPFAM" id="SSF53244">
    <property type="entry name" value="MurD-like peptide ligases, peptide-binding domain"/>
    <property type="match status" value="1"/>
</dbReference>
<dbReference type="GO" id="GO:0051301">
    <property type="term" value="P:cell division"/>
    <property type="evidence" value="ECO:0007669"/>
    <property type="project" value="UniProtKB-KW"/>
</dbReference>
<dbReference type="Pfam" id="PF01225">
    <property type="entry name" value="Mur_ligase"/>
    <property type="match status" value="1"/>
</dbReference>
<dbReference type="Proteomes" id="UP000242636">
    <property type="component" value="Unassembled WGS sequence"/>
</dbReference>
<dbReference type="InterPro" id="IPR005863">
    <property type="entry name" value="UDP-N-AcMur_synth"/>
</dbReference>
<dbReference type="AlphaFoldDB" id="A0A1T1D2X3"/>
<keyword evidence="15" id="KW-1185">Reference proteome</keyword>
<dbReference type="EC" id="6.3.2.10" evidence="10"/>
<comment type="subcellular location">
    <subcellularLocation>
        <location evidence="10">Cytoplasm</location>
    </subcellularLocation>
</comment>
<dbReference type="Pfam" id="PF02875">
    <property type="entry name" value="Mur_ligase_C"/>
    <property type="match status" value="1"/>
</dbReference>
<feature type="domain" description="Mur ligase central" evidence="13">
    <location>
        <begin position="112"/>
        <end position="298"/>
    </location>
</feature>
<keyword evidence="3 10" id="KW-0132">Cell division</keyword>
<dbReference type="GO" id="GO:0071555">
    <property type="term" value="P:cell wall organization"/>
    <property type="evidence" value="ECO:0007669"/>
    <property type="project" value="UniProtKB-KW"/>
</dbReference>
<name>A0A1T1D2X3_9SYNE</name>
<evidence type="ECO:0000256" key="2">
    <source>
        <dbReference type="ARBA" id="ARBA00022598"/>
    </source>
</evidence>
<dbReference type="SUPFAM" id="SSF53623">
    <property type="entry name" value="MurD-like peptide ligases, catalytic domain"/>
    <property type="match status" value="1"/>
</dbReference>
<feature type="domain" description="Mur ligase N-terminal catalytic" evidence="11">
    <location>
        <begin position="30"/>
        <end position="101"/>
    </location>
</feature>
<evidence type="ECO:0000259" key="11">
    <source>
        <dbReference type="Pfam" id="PF01225"/>
    </source>
</evidence>
<proteinExistence type="predicted"/>
<dbReference type="GO" id="GO:0047480">
    <property type="term" value="F:UDP-N-acetylmuramoyl-tripeptide-D-alanyl-D-alanine ligase activity"/>
    <property type="evidence" value="ECO:0007669"/>
    <property type="project" value="UniProtKB-EC"/>
</dbReference>
<dbReference type="SUPFAM" id="SSF63418">
    <property type="entry name" value="MurE/MurF N-terminal domain"/>
    <property type="match status" value="1"/>
</dbReference>
<evidence type="ECO:0000256" key="1">
    <source>
        <dbReference type="ARBA" id="ARBA00022490"/>
    </source>
</evidence>
<dbReference type="Pfam" id="PF08245">
    <property type="entry name" value="Mur_ligase_M"/>
    <property type="match status" value="1"/>
</dbReference>
<evidence type="ECO:0000256" key="8">
    <source>
        <dbReference type="ARBA" id="ARBA00023306"/>
    </source>
</evidence>
<comment type="caution">
    <text evidence="14">The sequence shown here is derived from an EMBL/GenBank/DDBJ whole genome shotgun (WGS) entry which is preliminary data.</text>
</comment>
<evidence type="ECO:0000256" key="3">
    <source>
        <dbReference type="ARBA" id="ARBA00022618"/>
    </source>
</evidence>
<dbReference type="InterPro" id="IPR035911">
    <property type="entry name" value="MurE/MurF_N"/>
</dbReference>
<comment type="function">
    <text evidence="10">Involved in cell wall formation. Catalyzes the final step in the synthesis of UDP-N-acetylmuramoyl-pentapeptide, the precursor of murein.</text>
</comment>
<evidence type="ECO:0000313" key="14">
    <source>
        <dbReference type="EMBL" id="OOV35150.1"/>
    </source>
</evidence>
<sequence>MPCSFSPEDCARILGCSISFAPLPRIPGRGINTDSRRLVAGEMFLALRGESFDGHDYLTAAAAREACAAVVNATAAPEHPPLPLLPVPNTRQAYQDLARAWRRQLGVPLVAVTGSVGKTTTRELIKALLAPLGAIHASQANENNAVGVPRTILAADKTVAALVVEMAMRGPGEIAELSRCAEPDLAVITNIGSAHIGRLGSREAIAATKCEITTALANTGLVVIPAGDHLLEAGLAARWHGTVHRVALSGDPLPSDLPPADQCGQLRGNELLFGERRWRLPLPGTHQARNLMLALVCAERLGVTPGNRHLAQVRLPGGRSRQLPTGRITIWDETYNASPEAVLATTDMVAEQPGHHFAVLGPMLELGSFALAWHQRIGEHVGRRGFDGLVVVDDSPLGDALVAGAGQTLPVVQVDTPQAALSHVLAWLKPGDHLLLKASRGVALERLVPLLQDRLNTA</sequence>
<dbReference type="PANTHER" id="PTHR43024">
    <property type="entry name" value="UDP-N-ACETYLMURAMOYL-TRIPEPTIDE--D-ALANYL-D-ALANINE LIGASE"/>
    <property type="match status" value="1"/>
</dbReference>
<dbReference type="PANTHER" id="PTHR43024:SF1">
    <property type="entry name" value="UDP-N-ACETYLMURAMOYL-TRIPEPTIDE--D-ALANYL-D-ALANINE LIGASE"/>
    <property type="match status" value="1"/>
</dbReference>
<dbReference type="InterPro" id="IPR051046">
    <property type="entry name" value="MurCDEF_CellWall_CoF430Synth"/>
</dbReference>
<keyword evidence="5" id="KW-0067">ATP-binding</keyword>
<comment type="pathway">
    <text evidence="10">Cell wall biogenesis; peptidoglycan biosynthesis.</text>
</comment>
<dbReference type="NCBIfam" id="TIGR01143">
    <property type="entry name" value="murF"/>
    <property type="match status" value="1"/>
</dbReference>
<evidence type="ECO:0000259" key="13">
    <source>
        <dbReference type="Pfam" id="PF08245"/>
    </source>
</evidence>
<dbReference type="GO" id="GO:0009252">
    <property type="term" value="P:peptidoglycan biosynthetic process"/>
    <property type="evidence" value="ECO:0007669"/>
    <property type="project" value="UniProtKB-UniPathway"/>
</dbReference>
<evidence type="ECO:0000313" key="15">
    <source>
        <dbReference type="Proteomes" id="UP000242636"/>
    </source>
</evidence>
<keyword evidence="7 10" id="KW-0573">Peptidoglycan synthesis</keyword>
<accession>A0A1T1D2X3</accession>